<dbReference type="PANTHER" id="PTHR19433">
    <property type="entry name" value="T-CELL RECEPTOR ALPHA CHAIN V REGION-RELATED"/>
    <property type="match status" value="1"/>
</dbReference>
<evidence type="ECO:0000313" key="11">
    <source>
        <dbReference type="Proteomes" id="UP000018468"/>
    </source>
</evidence>
<keyword evidence="4" id="KW-0391">Immunity</keyword>
<dbReference type="GO" id="GO:0002376">
    <property type="term" value="P:immune system process"/>
    <property type="evidence" value="ECO:0007669"/>
    <property type="project" value="UniProtKB-KW"/>
</dbReference>
<dbReference type="InterPro" id="IPR007110">
    <property type="entry name" value="Ig-like_dom"/>
</dbReference>
<sequence>MRHSTLLFCKSCFILFQLLQSGLSVMVSLGDSVTLDCNIDQSSLRNLWLKQDIGLAPQVLCELLHYETSSPCAVDPLKQHLITERNKDRFSLNISDIRPSDLSTYFCAEVTSSETIVFRNTIFLTTKDFRGEMKKVEVFETGQHKDHSTTVCTMYSITHMGNSTVNWVGDQMGELLTGIIYTDRLTSTLSNSSSSSQLELPGKKCAYNFHGKTYRHSYSEAHQCAVTGCSGLLFRDVFKGNITGKL</sequence>
<dbReference type="Bgee" id="ENSLOCG00000011044">
    <property type="expression patterns" value="Expressed in pharyngeal gill and 5 other cell types or tissues"/>
</dbReference>
<dbReference type="InterPro" id="IPR036179">
    <property type="entry name" value="Ig-like_dom_sf"/>
</dbReference>
<dbReference type="STRING" id="7918.ENSLOCP00000013556"/>
<feature type="chain" id="PRO_5004866903" description="Ig-like domain-containing protein" evidence="8">
    <location>
        <begin position="25"/>
        <end position="246"/>
    </location>
</feature>
<keyword evidence="2" id="KW-1003">Cell membrane</keyword>
<accession>W5MYU7</accession>
<evidence type="ECO:0000256" key="5">
    <source>
        <dbReference type="ARBA" id="ARBA00023136"/>
    </source>
</evidence>
<dbReference type="AlphaFoldDB" id="W5MYU7"/>
<evidence type="ECO:0000313" key="10">
    <source>
        <dbReference type="Ensembl" id="ENSLOCP00000013556.1"/>
    </source>
</evidence>
<reference evidence="10" key="2">
    <citation type="submission" date="2025-08" db="UniProtKB">
        <authorList>
            <consortium name="Ensembl"/>
        </authorList>
    </citation>
    <scope>IDENTIFICATION</scope>
</reference>
<evidence type="ECO:0000256" key="6">
    <source>
        <dbReference type="ARBA" id="ARBA00023157"/>
    </source>
</evidence>
<proteinExistence type="predicted"/>
<dbReference type="InterPro" id="IPR013783">
    <property type="entry name" value="Ig-like_fold"/>
</dbReference>
<keyword evidence="3 8" id="KW-0732">Signal</keyword>
<reference evidence="11" key="1">
    <citation type="submission" date="2011-12" db="EMBL/GenBank/DDBJ databases">
        <title>The Draft Genome of Lepisosteus oculatus.</title>
        <authorList>
            <consortium name="The Broad Institute Genome Assembly &amp; Analysis Group"/>
            <consortium name="Computational R&amp;D Group"/>
            <consortium name="and Sequencing Platform"/>
            <person name="Di Palma F."/>
            <person name="Alfoldi J."/>
            <person name="Johnson J."/>
            <person name="Berlin A."/>
            <person name="Gnerre S."/>
            <person name="Jaffe D."/>
            <person name="MacCallum I."/>
            <person name="Young S."/>
            <person name="Walker B.J."/>
            <person name="Lander E.S."/>
            <person name="Lindblad-Toh K."/>
        </authorList>
    </citation>
    <scope>NUCLEOTIDE SEQUENCE [LARGE SCALE GENOMIC DNA]</scope>
</reference>
<evidence type="ECO:0000256" key="7">
    <source>
        <dbReference type="ARBA" id="ARBA00023180"/>
    </source>
</evidence>
<evidence type="ECO:0000259" key="9">
    <source>
        <dbReference type="PROSITE" id="PS50835"/>
    </source>
</evidence>
<dbReference type="GO" id="GO:0005886">
    <property type="term" value="C:plasma membrane"/>
    <property type="evidence" value="ECO:0007669"/>
    <property type="project" value="UniProtKB-SubCell"/>
</dbReference>
<feature type="signal peptide" evidence="8">
    <location>
        <begin position="1"/>
        <end position="24"/>
    </location>
</feature>
<keyword evidence="11" id="KW-1185">Reference proteome</keyword>
<feature type="domain" description="Ig-like" evidence="9">
    <location>
        <begin position="30"/>
        <end position="117"/>
    </location>
</feature>
<dbReference type="CDD" id="cd00099">
    <property type="entry name" value="IgV"/>
    <property type="match status" value="1"/>
</dbReference>
<dbReference type="InParanoid" id="W5MYU7"/>
<keyword evidence="5" id="KW-0472">Membrane</keyword>
<dbReference type="Proteomes" id="UP000018468">
    <property type="component" value="Linkage group LG14"/>
</dbReference>
<comment type="subcellular location">
    <subcellularLocation>
        <location evidence="1">Cell membrane</location>
    </subcellularLocation>
</comment>
<reference evidence="10" key="3">
    <citation type="submission" date="2025-09" db="UniProtKB">
        <authorList>
            <consortium name="Ensembl"/>
        </authorList>
    </citation>
    <scope>IDENTIFICATION</scope>
</reference>
<evidence type="ECO:0000256" key="8">
    <source>
        <dbReference type="SAM" id="SignalP"/>
    </source>
</evidence>
<dbReference type="PROSITE" id="PS50835">
    <property type="entry name" value="IG_LIKE"/>
    <property type="match status" value="1"/>
</dbReference>
<protein>
    <recommendedName>
        <fullName evidence="9">Ig-like domain-containing protein</fullName>
    </recommendedName>
</protein>
<evidence type="ECO:0000256" key="2">
    <source>
        <dbReference type="ARBA" id="ARBA00022475"/>
    </source>
</evidence>
<dbReference type="InterPro" id="IPR013106">
    <property type="entry name" value="Ig_V-set"/>
</dbReference>
<evidence type="ECO:0000256" key="1">
    <source>
        <dbReference type="ARBA" id="ARBA00004236"/>
    </source>
</evidence>
<dbReference type="Pfam" id="PF07686">
    <property type="entry name" value="V-set"/>
    <property type="match status" value="1"/>
</dbReference>
<keyword evidence="7" id="KW-0325">Glycoprotein</keyword>
<dbReference type="Ensembl" id="ENSLOCT00000013585.1">
    <property type="protein sequence ID" value="ENSLOCP00000013556.1"/>
    <property type="gene ID" value="ENSLOCG00000011044.1"/>
</dbReference>
<dbReference type="PANTHER" id="PTHR19433:SF133">
    <property type="entry name" value="IMMUNE-TYPE RECEPTOR 5 PRECURSOR-RELATED"/>
    <property type="match status" value="1"/>
</dbReference>
<dbReference type="SUPFAM" id="SSF48726">
    <property type="entry name" value="Immunoglobulin"/>
    <property type="match status" value="1"/>
</dbReference>
<dbReference type="GO" id="GO:0009617">
    <property type="term" value="P:response to bacterium"/>
    <property type="evidence" value="ECO:0000318"/>
    <property type="project" value="GO_Central"/>
</dbReference>
<keyword evidence="6" id="KW-1015">Disulfide bond</keyword>
<dbReference type="HOGENOM" id="CLU_1128754_0_0_1"/>
<evidence type="ECO:0000256" key="4">
    <source>
        <dbReference type="ARBA" id="ARBA00022859"/>
    </source>
</evidence>
<evidence type="ECO:0000256" key="3">
    <source>
        <dbReference type="ARBA" id="ARBA00022729"/>
    </source>
</evidence>
<dbReference type="Gene3D" id="2.60.40.10">
    <property type="entry name" value="Immunoglobulins"/>
    <property type="match status" value="1"/>
</dbReference>
<dbReference type="EMBL" id="AHAT01036895">
    <property type="status" value="NOT_ANNOTATED_CDS"/>
    <property type="molecule type" value="Genomic_DNA"/>
</dbReference>
<dbReference type="InterPro" id="IPR052051">
    <property type="entry name" value="TCR_complex_component"/>
</dbReference>
<name>W5MYU7_LEPOC</name>
<organism evidence="10 11">
    <name type="scientific">Lepisosteus oculatus</name>
    <name type="common">Spotted gar</name>
    <dbReference type="NCBI Taxonomy" id="7918"/>
    <lineage>
        <taxon>Eukaryota</taxon>
        <taxon>Metazoa</taxon>
        <taxon>Chordata</taxon>
        <taxon>Craniata</taxon>
        <taxon>Vertebrata</taxon>
        <taxon>Euteleostomi</taxon>
        <taxon>Actinopterygii</taxon>
        <taxon>Neopterygii</taxon>
        <taxon>Holostei</taxon>
        <taxon>Semionotiformes</taxon>
        <taxon>Lepisosteidae</taxon>
        <taxon>Lepisosteus</taxon>
    </lineage>
</organism>